<comment type="caution">
    <text evidence="1">The sequence shown here is derived from an EMBL/GenBank/DDBJ whole genome shotgun (WGS) entry which is preliminary data.</text>
</comment>
<reference evidence="1" key="1">
    <citation type="submission" date="2016-10" db="EMBL/GenBank/DDBJ databases">
        <title>Sequence of Gallionella enrichment culture.</title>
        <authorList>
            <person name="Poehlein A."/>
            <person name="Muehling M."/>
            <person name="Daniel R."/>
        </authorList>
    </citation>
    <scope>NUCLEOTIDE SEQUENCE</scope>
</reference>
<name>A0A1J5Q2Q0_9ZZZZ</name>
<gene>
    <name evidence="1" type="ORF">GALL_482310</name>
</gene>
<organism evidence="1">
    <name type="scientific">mine drainage metagenome</name>
    <dbReference type="NCBI Taxonomy" id="410659"/>
    <lineage>
        <taxon>unclassified sequences</taxon>
        <taxon>metagenomes</taxon>
        <taxon>ecological metagenomes</taxon>
    </lineage>
</organism>
<evidence type="ECO:0000313" key="1">
    <source>
        <dbReference type="EMBL" id="OIQ70157.1"/>
    </source>
</evidence>
<accession>A0A1J5Q2Q0</accession>
<dbReference type="InterPro" id="IPR024409">
    <property type="entry name" value="DUF3833"/>
</dbReference>
<dbReference type="Pfam" id="PF12915">
    <property type="entry name" value="DUF3833"/>
    <property type="match status" value="1"/>
</dbReference>
<dbReference type="AlphaFoldDB" id="A0A1J5Q2Q0"/>
<proteinExistence type="predicted"/>
<protein>
    <submittedName>
        <fullName evidence="1">Uncharacterized protein</fullName>
    </submittedName>
</protein>
<sequence>MRYRLRLSGKHEGLVVNVRDWLYLLPDGTVLNRSQMRKFGILVAELVATIRPVKG</sequence>
<dbReference type="EMBL" id="MLJW01004337">
    <property type="protein sequence ID" value="OIQ70157.1"/>
    <property type="molecule type" value="Genomic_DNA"/>
</dbReference>